<dbReference type="EMBL" id="JACGWZ010000003">
    <property type="protein sequence ID" value="MBA8825138.1"/>
    <property type="molecule type" value="Genomic_DNA"/>
</dbReference>
<comment type="caution">
    <text evidence="7">The sequence shown here is derived from an EMBL/GenBank/DDBJ whole genome shotgun (WGS) entry which is preliminary data.</text>
</comment>
<feature type="transmembrane region" description="Helical" evidence="5">
    <location>
        <begin position="213"/>
        <end position="235"/>
    </location>
</feature>
<dbReference type="Proteomes" id="UP000569329">
    <property type="component" value="Unassembled WGS sequence"/>
</dbReference>
<feature type="transmembrane region" description="Helical" evidence="5">
    <location>
        <begin position="52"/>
        <end position="71"/>
    </location>
</feature>
<dbReference type="Pfam" id="PF07690">
    <property type="entry name" value="MFS_1"/>
    <property type="match status" value="1"/>
</dbReference>
<feature type="transmembrane region" description="Helical" evidence="5">
    <location>
        <begin position="143"/>
        <end position="166"/>
    </location>
</feature>
<evidence type="ECO:0000256" key="1">
    <source>
        <dbReference type="ARBA" id="ARBA00004651"/>
    </source>
</evidence>
<feature type="transmembrane region" description="Helical" evidence="5">
    <location>
        <begin position="272"/>
        <end position="292"/>
    </location>
</feature>
<proteinExistence type="predicted"/>
<keyword evidence="3 5" id="KW-1133">Transmembrane helix</keyword>
<dbReference type="GO" id="GO:0022857">
    <property type="term" value="F:transmembrane transporter activity"/>
    <property type="evidence" value="ECO:0007669"/>
    <property type="project" value="InterPro"/>
</dbReference>
<dbReference type="SUPFAM" id="SSF103473">
    <property type="entry name" value="MFS general substrate transporter"/>
    <property type="match status" value="1"/>
</dbReference>
<evidence type="ECO:0000256" key="3">
    <source>
        <dbReference type="ARBA" id="ARBA00022989"/>
    </source>
</evidence>
<dbReference type="InterPro" id="IPR011701">
    <property type="entry name" value="MFS"/>
</dbReference>
<feature type="transmembrane region" description="Helical" evidence="5">
    <location>
        <begin position="20"/>
        <end position="40"/>
    </location>
</feature>
<dbReference type="InterPro" id="IPR052714">
    <property type="entry name" value="MFS_Exporter"/>
</dbReference>
<dbReference type="GO" id="GO:0005886">
    <property type="term" value="C:plasma membrane"/>
    <property type="evidence" value="ECO:0007669"/>
    <property type="project" value="UniProtKB-SubCell"/>
</dbReference>
<sequence length="384" mass="38879">MPSRAAPHARESVLRDRSFLLLLVATLGAFSGYVLLLPVVPLWAVTGGSGEVAAGATNGVFMLITVLTQLFMPWSLRRVDHRVALGVGTLLIGVPTPLFAVSTELWPLLAVSGVRGVGFGMLTVTGSALVAELVPAAQRGRATGLYGLAVGLPNAVLLPVGVWLARYVGFELLFWVAGALPVAAAGAAFGIARVPRRTPEAGPGRSSPFPVSLLSPWLVMLAVSIAAGGLVAFLPLAVADAVSPVALLAFGVATVGFRWVAGQLGDRFGSRWIPLPSAAIACLGLVVVALAATGPAWAAVPGALGLGAGFGALQNATLVLMFDRADSATASTAWNIAYDAGNGLGSVGFGAVVAAADHPTTFTAAAVLVACGVPVTVAIARRRS</sequence>
<feature type="transmembrane region" description="Helical" evidence="5">
    <location>
        <begin position="172"/>
        <end position="192"/>
    </location>
</feature>
<feature type="transmembrane region" description="Helical" evidence="5">
    <location>
        <begin position="108"/>
        <end position="131"/>
    </location>
</feature>
<feature type="transmembrane region" description="Helical" evidence="5">
    <location>
        <begin position="241"/>
        <end position="260"/>
    </location>
</feature>
<keyword evidence="8" id="KW-1185">Reference proteome</keyword>
<dbReference type="InterPro" id="IPR036259">
    <property type="entry name" value="MFS_trans_sf"/>
</dbReference>
<comment type="subcellular location">
    <subcellularLocation>
        <location evidence="1">Cell membrane</location>
        <topology evidence="1">Multi-pass membrane protein</topology>
    </subcellularLocation>
</comment>
<organism evidence="7 8">
    <name type="scientific">Halosaccharopolyspora lacisalsi</name>
    <dbReference type="NCBI Taxonomy" id="1000566"/>
    <lineage>
        <taxon>Bacteria</taxon>
        <taxon>Bacillati</taxon>
        <taxon>Actinomycetota</taxon>
        <taxon>Actinomycetes</taxon>
        <taxon>Pseudonocardiales</taxon>
        <taxon>Pseudonocardiaceae</taxon>
        <taxon>Halosaccharopolyspora</taxon>
    </lineage>
</organism>
<evidence type="ECO:0000256" key="5">
    <source>
        <dbReference type="SAM" id="Phobius"/>
    </source>
</evidence>
<dbReference type="AlphaFoldDB" id="A0A839E2I1"/>
<feature type="transmembrane region" description="Helical" evidence="5">
    <location>
        <begin position="83"/>
        <end position="102"/>
    </location>
</feature>
<reference evidence="7 8" key="1">
    <citation type="submission" date="2020-07" db="EMBL/GenBank/DDBJ databases">
        <title>Sequencing the genomes of 1000 actinobacteria strains.</title>
        <authorList>
            <person name="Klenk H.-P."/>
        </authorList>
    </citation>
    <scope>NUCLEOTIDE SEQUENCE [LARGE SCALE GENOMIC DNA]</scope>
    <source>
        <strain evidence="7 8">DSM 45975</strain>
    </source>
</reference>
<feature type="transmembrane region" description="Helical" evidence="5">
    <location>
        <begin position="362"/>
        <end position="380"/>
    </location>
</feature>
<keyword evidence="2 5" id="KW-0812">Transmembrane</keyword>
<feature type="transmembrane region" description="Helical" evidence="5">
    <location>
        <begin position="334"/>
        <end position="356"/>
    </location>
</feature>
<dbReference type="Gene3D" id="1.20.1250.20">
    <property type="entry name" value="MFS general substrate transporter like domains"/>
    <property type="match status" value="1"/>
</dbReference>
<dbReference type="PANTHER" id="PTHR23531:SF1">
    <property type="entry name" value="QUINOLENE RESISTANCE PROTEIN NORA"/>
    <property type="match status" value="1"/>
</dbReference>
<evidence type="ECO:0000256" key="4">
    <source>
        <dbReference type="ARBA" id="ARBA00023136"/>
    </source>
</evidence>
<evidence type="ECO:0000313" key="7">
    <source>
        <dbReference type="EMBL" id="MBA8825138.1"/>
    </source>
</evidence>
<name>A0A839E2I1_9PSEU</name>
<protein>
    <submittedName>
        <fullName evidence="7">Putative MFS family arabinose efflux permease</fullName>
    </submittedName>
</protein>
<dbReference type="PROSITE" id="PS50850">
    <property type="entry name" value="MFS"/>
    <property type="match status" value="1"/>
</dbReference>
<gene>
    <name evidence="7" type="ORF">FHX42_002489</name>
</gene>
<accession>A0A839E2I1</accession>
<evidence type="ECO:0000256" key="2">
    <source>
        <dbReference type="ARBA" id="ARBA00022692"/>
    </source>
</evidence>
<dbReference type="PANTHER" id="PTHR23531">
    <property type="entry name" value="QUINOLENE RESISTANCE PROTEIN NORA"/>
    <property type="match status" value="1"/>
</dbReference>
<evidence type="ECO:0000313" key="8">
    <source>
        <dbReference type="Proteomes" id="UP000569329"/>
    </source>
</evidence>
<evidence type="ECO:0000259" key="6">
    <source>
        <dbReference type="PROSITE" id="PS50850"/>
    </source>
</evidence>
<dbReference type="RefSeq" id="WP_182544368.1">
    <property type="nucleotide sequence ID" value="NZ_JACGWZ010000003.1"/>
</dbReference>
<dbReference type="InterPro" id="IPR020846">
    <property type="entry name" value="MFS_dom"/>
</dbReference>
<feature type="transmembrane region" description="Helical" evidence="5">
    <location>
        <begin position="298"/>
        <end position="322"/>
    </location>
</feature>
<keyword evidence="4 5" id="KW-0472">Membrane</keyword>
<feature type="domain" description="Major facilitator superfamily (MFS) profile" evidence="6">
    <location>
        <begin position="17"/>
        <end position="384"/>
    </location>
</feature>